<accession>X1RX54</accession>
<name>X1RX54_9ZZZZ</name>
<feature type="non-terminal residue" evidence="1">
    <location>
        <position position="1"/>
    </location>
</feature>
<reference evidence="1" key="1">
    <citation type="journal article" date="2014" name="Front. Microbiol.">
        <title>High frequency of phylogenetically diverse reductive dehalogenase-homologous genes in deep subseafloor sedimentary metagenomes.</title>
        <authorList>
            <person name="Kawai M."/>
            <person name="Futagami T."/>
            <person name="Toyoda A."/>
            <person name="Takaki Y."/>
            <person name="Nishi S."/>
            <person name="Hori S."/>
            <person name="Arai W."/>
            <person name="Tsubouchi T."/>
            <person name="Morono Y."/>
            <person name="Uchiyama I."/>
            <person name="Ito T."/>
            <person name="Fujiyama A."/>
            <person name="Inagaki F."/>
            <person name="Takami H."/>
        </authorList>
    </citation>
    <scope>NUCLEOTIDE SEQUENCE</scope>
    <source>
        <strain evidence="1">Expedition CK06-06</strain>
    </source>
</reference>
<evidence type="ECO:0000313" key="1">
    <source>
        <dbReference type="EMBL" id="GAI60089.1"/>
    </source>
</evidence>
<protein>
    <submittedName>
        <fullName evidence="1">Uncharacterized protein</fullName>
    </submittedName>
</protein>
<dbReference type="EMBL" id="BARW01004117">
    <property type="protein sequence ID" value="GAI60089.1"/>
    <property type="molecule type" value="Genomic_DNA"/>
</dbReference>
<organism evidence="1">
    <name type="scientific">marine sediment metagenome</name>
    <dbReference type="NCBI Taxonomy" id="412755"/>
    <lineage>
        <taxon>unclassified sequences</taxon>
        <taxon>metagenomes</taxon>
        <taxon>ecological metagenomes</taxon>
    </lineage>
</organism>
<sequence length="30" mass="3352">LPLRVLRDYLWATSDMSSAVLSSVCQRKGV</sequence>
<proteinExistence type="predicted"/>
<comment type="caution">
    <text evidence="1">The sequence shown here is derived from an EMBL/GenBank/DDBJ whole genome shotgun (WGS) entry which is preliminary data.</text>
</comment>
<gene>
    <name evidence="1" type="ORF">S12H4_09903</name>
</gene>
<dbReference type="AlphaFoldDB" id="X1RX54"/>